<dbReference type="InterPro" id="IPR006104">
    <property type="entry name" value="Glyco_hydro_2_N"/>
</dbReference>
<evidence type="ECO:0000313" key="10">
    <source>
        <dbReference type="Proteomes" id="UP000295344"/>
    </source>
</evidence>
<dbReference type="InterPro" id="IPR032312">
    <property type="entry name" value="LacZ_4"/>
</dbReference>
<evidence type="ECO:0000256" key="3">
    <source>
        <dbReference type="ARBA" id="ARBA00012756"/>
    </source>
</evidence>
<dbReference type="GO" id="GO:0005990">
    <property type="term" value="P:lactose catabolic process"/>
    <property type="evidence" value="ECO:0007669"/>
    <property type="project" value="TreeGrafter"/>
</dbReference>
<dbReference type="InterPro" id="IPR011013">
    <property type="entry name" value="Gal_mutarotase_sf_dom"/>
</dbReference>
<dbReference type="InterPro" id="IPR023232">
    <property type="entry name" value="Glyco_hydro_2_AS"/>
</dbReference>
<evidence type="ECO:0000256" key="7">
    <source>
        <dbReference type="ARBA" id="ARBA00032230"/>
    </source>
</evidence>
<dbReference type="EMBL" id="SOAM01000001">
    <property type="protein sequence ID" value="TDS80643.1"/>
    <property type="molecule type" value="Genomic_DNA"/>
</dbReference>
<organism evidence="9 10">
    <name type="scientific">Amnibacterium kyonggiense</name>
    <dbReference type="NCBI Taxonomy" id="595671"/>
    <lineage>
        <taxon>Bacteria</taxon>
        <taxon>Bacillati</taxon>
        <taxon>Actinomycetota</taxon>
        <taxon>Actinomycetes</taxon>
        <taxon>Micrococcales</taxon>
        <taxon>Microbacteriaceae</taxon>
        <taxon>Amnibacterium</taxon>
    </lineage>
</organism>
<dbReference type="Pfam" id="PF02836">
    <property type="entry name" value="Glyco_hydro_2_C"/>
    <property type="match status" value="1"/>
</dbReference>
<dbReference type="Gene3D" id="3.20.20.80">
    <property type="entry name" value="Glycosidases"/>
    <property type="match status" value="1"/>
</dbReference>
<dbReference type="Gene3D" id="2.70.98.10">
    <property type="match status" value="1"/>
</dbReference>
<dbReference type="InterPro" id="IPR050347">
    <property type="entry name" value="Bact_Beta-galactosidase"/>
</dbReference>
<dbReference type="Pfam" id="PF02837">
    <property type="entry name" value="Glyco_hydro_2_N"/>
    <property type="match status" value="1"/>
</dbReference>
<keyword evidence="10" id="KW-1185">Reference proteome</keyword>
<gene>
    <name evidence="9" type="ORF">CLV52_1209</name>
</gene>
<dbReference type="Pfam" id="PF02929">
    <property type="entry name" value="Bgal_small_N"/>
    <property type="match status" value="1"/>
</dbReference>
<dbReference type="RefSeq" id="WP_133765339.1">
    <property type="nucleotide sequence ID" value="NZ_BAAARP010000001.1"/>
</dbReference>
<dbReference type="PANTHER" id="PTHR46323:SF2">
    <property type="entry name" value="BETA-GALACTOSIDASE"/>
    <property type="match status" value="1"/>
</dbReference>
<evidence type="ECO:0000256" key="6">
    <source>
        <dbReference type="ARBA" id="ARBA00023295"/>
    </source>
</evidence>
<dbReference type="EC" id="3.2.1.23" evidence="3"/>
<evidence type="ECO:0000259" key="8">
    <source>
        <dbReference type="SMART" id="SM01038"/>
    </source>
</evidence>
<evidence type="ECO:0000256" key="2">
    <source>
        <dbReference type="ARBA" id="ARBA00007401"/>
    </source>
</evidence>
<dbReference type="Pfam" id="PF16353">
    <property type="entry name" value="LacZ_4"/>
    <property type="match status" value="1"/>
</dbReference>
<dbReference type="Gene3D" id="2.60.120.260">
    <property type="entry name" value="Galactose-binding domain-like"/>
    <property type="match status" value="1"/>
</dbReference>
<dbReference type="Gene3D" id="2.60.40.10">
    <property type="entry name" value="Immunoglobulins"/>
    <property type="match status" value="2"/>
</dbReference>
<dbReference type="Proteomes" id="UP000295344">
    <property type="component" value="Unassembled WGS sequence"/>
</dbReference>
<dbReference type="SUPFAM" id="SSF74650">
    <property type="entry name" value="Galactose mutarotase-like"/>
    <property type="match status" value="1"/>
</dbReference>
<protein>
    <recommendedName>
        <fullName evidence="4">Beta-galactosidase</fullName>
        <ecNumber evidence="3">3.2.1.23</ecNumber>
    </recommendedName>
    <alternativeName>
        <fullName evidence="7">Lactase</fullName>
    </alternativeName>
</protein>
<keyword evidence="5" id="KW-0378">Hydrolase</keyword>
<name>A0A4R7FS44_9MICO</name>
<dbReference type="SMART" id="SM01038">
    <property type="entry name" value="Bgal_small_N"/>
    <property type="match status" value="1"/>
</dbReference>
<dbReference type="GO" id="GO:0004565">
    <property type="term" value="F:beta-galactosidase activity"/>
    <property type="evidence" value="ECO:0007669"/>
    <property type="project" value="UniProtKB-EC"/>
</dbReference>
<dbReference type="PANTHER" id="PTHR46323">
    <property type="entry name" value="BETA-GALACTOSIDASE"/>
    <property type="match status" value="1"/>
</dbReference>
<dbReference type="InterPro" id="IPR004199">
    <property type="entry name" value="B-gal_small/dom_5"/>
</dbReference>
<comment type="caution">
    <text evidence="9">The sequence shown here is derived from an EMBL/GenBank/DDBJ whole genome shotgun (WGS) entry which is preliminary data.</text>
</comment>
<proteinExistence type="inferred from homology"/>
<dbReference type="AlphaFoldDB" id="A0A4R7FS44"/>
<dbReference type="InterPro" id="IPR006103">
    <property type="entry name" value="Glyco_hydro_2_cat"/>
</dbReference>
<dbReference type="InterPro" id="IPR036156">
    <property type="entry name" value="Beta-gal/glucu_dom_sf"/>
</dbReference>
<evidence type="ECO:0000313" key="9">
    <source>
        <dbReference type="EMBL" id="TDS80643.1"/>
    </source>
</evidence>
<dbReference type="GO" id="GO:0030246">
    <property type="term" value="F:carbohydrate binding"/>
    <property type="evidence" value="ECO:0007669"/>
    <property type="project" value="InterPro"/>
</dbReference>
<comment type="catalytic activity">
    <reaction evidence="1">
        <text>Hydrolysis of terminal non-reducing beta-D-galactose residues in beta-D-galactosides.</text>
        <dbReference type="EC" id="3.2.1.23"/>
    </reaction>
</comment>
<evidence type="ECO:0000256" key="1">
    <source>
        <dbReference type="ARBA" id="ARBA00001412"/>
    </source>
</evidence>
<dbReference type="GO" id="GO:0009341">
    <property type="term" value="C:beta-galactosidase complex"/>
    <property type="evidence" value="ECO:0007669"/>
    <property type="project" value="InterPro"/>
</dbReference>
<evidence type="ECO:0000256" key="5">
    <source>
        <dbReference type="ARBA" id="ARBA00022801"/>
    </source>
</evidence>
<dbReference type="SUPFAM" id="SSF49303">
    <property type="entry name" value="beta-Galactosidase/glucuronidase domain"/>
    <property type="match status" value="2"/>
</dbReference>
<evidence type="ECO:0000256" key="4">
    <source>
        <dbReference type="ARBA" id="ARBA00013303"/>
    </source>
</evidence>
<dbReference type="InterPro" id="IPR006101">
    <property type="entry name" value="Glyco_hydro_2"/>
</dbReference>
<sequence length="947" mass="102418">MTTAPTLQELVGDGWIAPRARFATDAALLSLNGEWSFRSSPSRADAPDDLASADGAGWDRIPVPSSWPMHGHGAPAYTNVRFPFPVDPPHVPDENTIGDLVRTFDWPGGPALLRLDGVDAAGEVWVNGRRVGSTAGSRLVHEFDLTDVVRTGTNTVALRVAQWAATSYLEDQDMWWLPGVFRDVAVQALPPGGVQDVRVEAQWADGYGVLIVDVDARDGATALVDVPSLGLTGLATGVAHDVGRVDGWTAETPALVDVVVRTEAERATVRVGFRTITIEDAQLKVNGRRIRIRGVNRHEHHPDLGRVVPAEVVRAELRLMKQHNINAIRTSHYPPHPDLPGLADELGFWLVDECDLETHGFFEVGWRGNPSDDAAWEPAYLDRMRRTIARDRNHASVILWSLGNEAGTGRNLEASAKLSHELDPTRPVHYEGDWSSTAVDVYSRMYAHQDEVDAIGRQAEEPLPDPVADAHRRSLPFLLCEYAHAMGNGPGGLSEYEASFRRHPRTQGGFVWEWLEHGIRRRTPDGREFFAYGGDFGEEIHDGNFVADGLVDADRRPRPGLLDYKKVIEPIGLEIDGARVRVTDGYDFADLAGVELRWTRGSAGGVLALPPVRPGETAEVHLPEGAVGDGVLTVRAVLAADTAWAPAGHEIAWGQAGELPTPTSIAARIPIEDRDGVVHVGPGAFDRRTGRLRSIGGTAVDGPALALWRAPTDNDLGVAQFLEGGVSDAAAWAAAGLDRLHERRVGVRTTEDSLEVETVIAPAALDHRVRMRQRWTTDGDALRLDLVLTPEGAWPSGWARAGVELVLPWAADSIEWDGYGPGQRYPDTGQAQRLGKFAVDGAAALHTDYVRPQENGSRAGVHRLVVARGGCGIVVTGDGFSFTASPWTSSELAAAAHPTDLPPSDRTRLTLDLAEHGIGTASCGPGVLPQHRLDAREVTATLVFRAG</sequence>
<comment type="similarity">
    <text evidence="2">Belongs to the glycosyl hydrolase 2 family.</text>
</comment>
<dbReference type="SUPFAM" id="SSF51445">
    <property type="entry name" value="(Trans)glycosidases"/>
    <property type="match status" value="1"/>
</dbReference>
<reference evidence="9 10" key="1">
    <citation type="submission" date="2019-03" db="EMBL/GenBank/DDBJ databases">
        <title>Genomic Encyclopedia of Archaeal and Bacterial Type Strains, Phase II (KMG-II): from individual species to whole genera.</title>
        <authorList>
            <person name="Goeker M."/>
        </authorList>
    </citation>
    <scope>NUCLEOTIDE SEQUENCE [LARGE SCALE GENOMIC DNA]</scope>
    <source>
        <strain evidence="9 10">DSM 24782</strain>
    </source>
</reference>
<dbReference type="PRINTS" id="PR00132">
    <property type="entry name" value="GLHYDRLASE2"/>
</dbReference>
<feature type="domain" description="Beta galactosidase small chain/" evidence="8">
    <location>
        <begin position="677"/>
        <end position="945"/>
    </location>
</feature>
<dbReference type="InterPro" id="IPR008979">
    <property type="entry name" value="Galactose-bd-like_sf"/>
</dbReference>
<dbReference type="SUPFAM" id="SSF49785">
    <property type="entry name" value="Galactose-binding domain-like"/>
    <property type="match status" value="1"/>
</dbReference>
<keyword evidence="6" id="KW-0326">Glycosidase</keyword>
<dbReference type="OrthoDB" id="9762066at2"/>
<dbReference type="InterPro" id="IPR014718">
    <property type="entry name" value="GH-type_carb-bd"/>
</dbReference>
<dbReference type="InterPro" id="IPR013783">
    <property type="entry name" value="Ig-like_fold"/>
</dbReference>
<accession>A0A4R7FS44</accession>
<dbReference type="InterPro" id="IPR017853">
    <property type="entry name" value="GH"/>
</dbReference>
<dbReference type="PROSITE" id="PS00608">
    <property type="entry name" value="GLYCOSYL_HYDROL_F2_2"/>
    <property type="match status" value="1"/>
</dbReference>